<dbReference type="PANTHER" id="PTHR31398">
    <property type="entry name" value="MEIOTIC NUCLEAR DIVISION PROTEIN 1 HOMOLOG"/>
    <property type="match status" value="1"/>
</dbReference>
<gene>
    <name evidence="2" type="ORF">PSON_ATCC_30995.1.T0190360</name>
</gene>
<dbReference type="Proteomes" id="UP000692954">
    <property type="component" value="Unassembled WGS sequence"/>
</dbReference>
<organism evidence="2 3">
    <name type="scientific">Paramecium sonneborni</name>
    <dbReference type="NCBI Taxonomy" id="65129"/>
    <lineage>
        <taxon>Eukaryota</taxon>
        <taxon>Sar</taxon>
        <taxon>Alveolata</taxon>
        <taxon>Ciliophora</taxon>
        <taxon>Intramacronucleata</taxon>
        <taxon>Oligohymenophorea</taxon>
        <taxon>Peniculida</taxon>
        <taxon>Parameciidae</taxon>
        <taxon>Paramecium</taxon>
    </lineage>
</organism>
<comment type="caution">
    <text evidence="2">The sequence shown here is derived from an EMBL/GenBank/DDBJ whole genome shotgun (WGS) entry which is preliminary data.</text>
</comment>
<evidence type="ECO:0000256" key="1">
    <source>
        <dbReference type="SAM" id="Phobius"/>
    </source>
</evidence>
<dbReference type="GO" id="GO:0005634">
    <property type="term" value="C:nucleus"/>
    <property type="evidence" value="ECO:0007669"/>
    <property type="project" value="TreeGrafter"/>
</dbReference>
<feature type="transmembrane region" description="Helical" evidence="1">
    <location>
        <begin position="342"/>
        <end position="364"/>
    </location>
</feature>
<name>A0A8S1LEJ1_9CILI</name>
<proteinExistence type="predicted"/>
<keyword evidence="1" id="KW-1133">Transmembrane helix</keyword>
<reference evidence="2" key="1">
    <citation type="submission" date="2021-01" db="EMBL/GenBank/DDBJ databases">
        <authorList>
            <consortium name="Genoscope - CEA"/>
            <person name="William W."/>
        </authorList>
    </citation>
    <scope>NUCLEOTIDE SEQUENCE</scope>
</reference>
<keyword evidence="3" id="KW-1185">Reference proteome</keyword>
<feature type="transmembrane region" description="Helical" evidence="1">
    <location>
        <begin position="43"/>
        <end position="62"/>
    </location>
</feature>
<evidence type="ECO:0000313" key="3">
    <source>
        <dbReference type="Proteomes" id="UP000692954"/>
    </source>
</evidence>
<dbReference type="AlphaFoldDB" id="A0A8S1LEJ1"/>
<dbReference type="GO" id="GO:0007131">
    <property type="term" value="P:reciprocal meiotic recombination"/>
    <property type="evidence" value="ECO:0007669"/>
    <property type="project" value="TreeGrafter"/>
</dbReference>
<sequence length="666" mass="77211">MLKFQKKAQHQVKTCLMNVINSLDFFGQPPFFRILKKQKFNTLLGHFLTVILIIVCALYLYFQFQDLLDQRSPNIIISETQGSNTPAFLLNSKNFTFAISVVGSTLSSLTTYKKHFDVAMTACNRTRFFNETKQATDISLICRDIPLESCDLDTHFPEQYQQQYFGKFVLKNMFCIKKTVREQNPPQLQGFTNADTYQYITINLKPCKNSSTYDGCSPAEEIQAGLKSGFFVLYLGDTLLKLDNPGRPYEEIITVQFASFSSSLSKQIFSTFKMIETKTDVGLIQQDYITEFGLMQSQIKDSSGPFNEHSYVENTLYMDQRINNYKRSYIKIQNILGNVGGLWQLVALIITMIVSPIIATLMNLQLANRIFNFENEGENINEQNSMSKSNQNINRNLEMNDLIVELNKQGKTPQQSKRDLEKVQNRGQLKQYLKQRKRQLKVGLWDLICMSIGFKKKHKQQIEYAIEKILCKLDVVNILTKIQEIDKLKYVILNKEQLELFNYIPKPLIPIDMFSQDFEKKLNVLEDKAEFQFILQEEKSDLIKIESAFNAYMKLSEKKRLTDTDKNILELVGDDMVAIFDKINKNQDEFLLQSNRYMHSNLNLLEQNQIEIISPISSKSENDQFNQNSHNQFNQSNNNIENENCVCIEDKEDQVAQIPPKIPQKQ</sequence>
<dbReference type="PANTHER" id="PTHR31398:SF0">
    <property type="entry name" value="MEIOTIC NUCLEAR DIVISION PROTEIN 1 HOMOLOG"/>
    <property type="match status" value="1"/>
</dbReference>
<dbReference type="EMBL" id="CAJJDN010000019">
    <property type="protein sequence ID" value="CAD8064911.1"/>
    <property type="molecule type" value="Genomic_DNA"/>
</dbReference>
<protein>
    <recommendedName>
        <fullName evidence="4">Transmembrane protein</fullName>
    </recommendedName>
</protein>
<keyword evidence="1" id="KW-0812">Transmembrane</keyword>
<evidence type="ECO:0008006" key="4">
    <source>
        <dbReference type="Google" id="ProtNLM"/>
    </source>
</evidence>
<keyword evidence="1" id="KW-0472">Membrane</keyword>
<accession>A0A8S1LEJ1</accession>
<evidence type="ECO:0000313" key="2">
    <source>
        <dbReference type="EMBL" id="CAD8064911.1"/>
    </source>
</evidence>